<name>A0A3P8GBC5_9TREM</name>
<evidence type="ECO:0000256" key="1">
    <source>
        <dbReference type="SAM" id="MobiDB-lite"/>
    </source>
</evidence>
<reference evidence="2 3" key="1">
    <citation type="submission" date="2018-11" db="EMBL/GenBank/DDBJ databases">
        <authorList>
            <consortium name="Pathogen Informatics"/>
        </authorList>
    </citation>
    <scope>NUCLEOTIDE SEQUENCE [LARGE SCALE GENOMIC DNA]</scope>
    <source>
        <strain evidence="2 3">Egypt</strain>
    </source>
</reference>
<organism evidence="2 3">
    <name type="scientific">Echinostoma caproni</name>
    <dbReference type="NCBI Taxonomy" id="27848"/>
    <lineage>
        <taxon>Eukaryota</taxon>
        <taxon>Metazoa</taxon>
        <taxon>Spiralia</taxon>
        <taxon>Lophotrochozoa</taxon>
        <taxon>Platyhelminthes</taxon>
        <taxon>Trematoda</taxon>
        <taxon>Digenea</taxon>
        <taxon>Plagiorchiida</taxon>
        <taxon>Echinostomata</taxon>
        <taxon>Echinostomatoidea</taxon>
        <taxon>Echinostomatidae</taxon>
        <taxon>Echinostoma</taxon>
    </lineage>
</organism>
<evidence type="ECO:0000313" key="2">
    <source>
        <dbReference type="EMBL" id="VDP86002.1"/>
    </source>
</evidence>
<keyword evidence="3" id="KW-1185">Reference proteome</keyword>
<feature type="compositionally biased region" description="Low complexity" evidence="1">
    <location>
        <begin position="134"/>
        <end position="148"/>
    </location>
</feature>
<gene>
    <name evidence="2" type="ORF">ECPE_LOCUS9810</name>
</gene>
<dbReference type="AlphaFoldDB" id="A0A3P8GBC5"/>
<sequence>MDVTKSVLISFVDRWIEQTCTEASTLACVRVRHIRRLATDLSHNVLTESIKLCVWSHSWSRRLLCDALNKTAQLNQLAIHADQIQSPTTTVSRRIRQALKRSHRTRETKPRWIRSVLARGGRNPQGTDWKPKHSPTSPSFTDDTESSSESSLLFSRRERKCFYPSEKRLHYRVCGRLGHSGQSHCAKYFHLQYPVVRASAPIQVKKNYAAGWHFRSPSTHNSTLDCTPFRSPMKKNIPPSDSPPTDSVEHLKSTSPSIVHVCVTDRLYRFSGSVATECCAQALQKVRLLQLEHIIGLIYATGCSAGVLLSLLMDYGAHRSKGNDQADCLRKTGPKHSPSSLFDFLHLRLNQMLQIPRVPVC</sequence>
<dbReference type="EMBL" id="UZAN01048002">
    <property type="protein sequence ID" value="VDP86002.1"/>
    <property type="molecule type" value="Genomic_DNA"/>
</dbReference>
<evidence type="ECO:0000313" key="3">
    <source>
        <dbReference type="Proteomes" id="UP000272942"/>
    </source>
</evidence>
<protein>
    <submittedName>
        <fullName evidence="2">Uncharacterized protein</fullName>
    </submittedName>
</protein>
<proteinExistence type="predicted"/>
<accession>A0A3P8GBC5</accession>
<feature type="region of interest" description="Disordered" evidence="1">
    <location>
        <begin position="116"/>
        <end position="148"/>
    </location>
</feature>
<dbReference type="Proteomes" id="UP000272942">
    <property type="component" value="Unassembled WGS sequence"/>
</dbReference>